<dbReference type="PANTHER" id="PTHR43569:SF2">
    <property type="entry name" value="AMIDOHYDROLASE-RELATED DOMAIN-CONTAINING PROTEIN"/>
    <property type="match status" value="1"/>
</dbReference>
<evidence type="ECO:0000313" key="3">
    <source>
        <dbReference type="EMBL" id="RDS83752.1"/>
    </source>
</evidence>
<dbReference type="Proteomes" id="UP000254258">
    <property type="component" value="Unassembled WGS sequence"/>
</dbReference>
<evidence type="ECO:0000256" key="1">
    <source>
        <dbReference type="ARBA" id="ARBA00038310"/>
    </source>
</evidence>
<reference evidence="3 4" key="1">
    <citation type="submission" date="2018-07" db="EMBL/GenBank/DDBJ databases">
        <title>Dyella monticola sp. nov. and Dyella psychrodurans sp. nov. isolated from monsoon evergreen broad-leaved forest soil of Dinghu Mountain, China.</title>
        <authorList>
            <person name="Gao Z."/>
            <person name="Qiu L."/>
        </authorList>
    </citation>
    <scope>NUCLEOTIDE SEQUENCE [LARGE SCALE GENOMIC DNA]</scope>
    <source>
        <strain evidence="3 4">4G-K06</strain>
    </source>
</reference>
<protein>
    <submittedName>
        <fullName evidence="3">Amidohydrolase</fullName>
    </submittedName>
</protein>
<name>A0A370X5Z0_9GAMM</name>
<keyword evidence="3" id="KW-0378">Hydrolase</keyword>
<keyword evidence="4" id="KW-1185">Reference proteome</keyword>
<dbReference type="InterPro" id="IPR032466">
    <property type="entry name" value="Metal_Hydrolase"/>
</dbReference>
<comment type="similarity">
    <text evidence="1">Belongs to the metallo-dependent hydrolases superfamily.</text>
</comment>
<dbReference type="OrthoDB" id="9787654at2"/>
<dbReference type="GO" id="GO:0016787">
    <property type="term" value="F:hydrolase activity"/>
    <property type="evidence" value="ECO:0007669"/>
    <property type="project" value="UniProtKB-KW"/>
</dbReference>
<dbReference type="PANTHER" id="PTHR43569">
    <property type="entry name" value="AMIDOHYDROLASE"/>
    <property type="match status" value="1"/>
</dbReference>
<feature type="domain" description="Amidohydrolase-related" evidence="2">
    <location>
        <begin position="4"/>
        <end position="276"/>
    </location>
</feature>
<dbReference type="InterPro" id="IPR052350">
    <property type="entry name" value="Metallo-dep_Lactonases"/>
</dbReference>
<dbReference type="Gene3D" id="3.20.20.140">
    <property type="entry name" value="Metal-dependent hydrolases"/>
    <property type="match status" value="1"/>
</dbReference>
<comment type="caution">
    <text evidence="3">The sequence shown here is derived from an EMBL/GenBank/DDBJ whole genome shotgun (WGS) entry which is preliminary data.</text>
</comment>
<gene>
    <name evidence="3" type="ORF">DWU98_05400</name>
</gene>
<evidence type="ECO:0000259" key="2">
    <source>
        <dbReference type="Pfam" id="PF04909"/>
    </source>
</evidence>
<dbReference type="AlphaFoldDB" id="A0A370X5Z0"/>
<dbReference type="InterPro" id="IPR006680">
    <property type="entry name" value="Amidohydro-rel"/>
</dbReference>
<organism evidence="3 4">
    <name type="scientific">Dyella monticola</name>
    <dbReference type="NCBI Taxonomy" id="1927958"/>
    <lineage>
        <taxon>Bacteria</taxon>
        <taxon>Pseudomonadati</taxon>
        <taxon>Pseudomonadota</taxon>
        <taxon>Gammaproteobacteria</taxon>
        <taxon>Lysobacterales</taxon>
        <taxon>Rhodanobacteraceae</taxon>
        <taxon>Dyella</taxon>
    </lineage>
</organism>
<dbReference type="Pfam" id="PF04909">
    <property type="entry name" value="Amidohydro_2"/>
    <property type="match status" value="1"/>
</dbReference>
<proteinExistence type="inferred from homology"/>
<dbReference type="RefSeq" id="WP_115494463.1">
    <property type="nucleotide sequence ID" value="NZ_QRBE01000002.1"/>
</dbReference>
<sequence length="296" mass="33201">MIIVDAHQHYWEPSRGDYGWLAQAPAALRRAFLPNDLRAQRQAAGVQYSVLVQAAPTEAETRYLFELAHEDAAVVGVVGWVDMETDDVGAHIEALVRDGNGLLRGLRPMAQDIADPDWLARPSLDRAFDCIHDCGLAFDALVDMRHLPALLRRLHRHPHLNVVLDHAGKPAIADGRFDQWTSWIDELAQHPQLHCKLSGLLTLLGEQVDEDAIEPYVADLFSHFGPERLMWGSDWPVLTTHADFAQWLRIAMKLTERYAAGSLAEVFGANAVRFYALDVDLPDQNLMPHQNLRSTS</sequence>
<dbReference type="EMBL" id="QRBE01000002">
    <property type="protein sequence ID" value="RDS83752.1"/>
    <property type="molecule type" value="Genomic_DNA"/>
</dbReference>
<evidence type="ECO:0000313" key="4">
    <source>
        <dbReference type="Proteomes" id="UP000254258"/>
    </source>
</evidence>
<accession>A0A370X5Z0</accession>
<dbReference type="SUPFAM" id="SSF51556">
    <property type="entry name" value="Metallo-dependent hydrolases"/>
    <property type="match status" value="1"/>
</dbReference>